<evidence type="ECO:0000256" key="5">
    <source>
        <dbReference type="ARBA" id="ARBA00023137"/>
    </source>
</evidence>
<sequence length="210" mass="24076">MNRSNRKRRGRICEDVNDLLLVKEGDFLIRKSEETSGQDRIYVLFVVAGGHKHHLFFRSERGRVVVDFKHEGGFRTIRRFIETHVTKGDTVVDQGKVILLKGVGRQKLELAHSTITQGAELGKGAFGVVKRGVFRDPTIGQPVQVAIKEVSQTSTKAQTKEFMNEARIMRHLEHKNVIRFCTFFLVFLWWDSIGCVRMAFDQFPSLPPHQ</sequence>
<evidence type="ECO:0000256" key="3">
    <source>
        <dbReference type="ARBA" id="ARBA00022777"/>
    </source>
</evidence>
<evidence type="ECO:0000259" key="8">
    <source>
        <dbReference type="PROSITE" id="PS50011"/>
    </source>
</evidence>
<feature type="transmembrane region" description="Helical" evidence="7">
    <location>
        <begin position="177"/>
        <end position="200"/>
    </location>
</feature>
<feature type="binding site" evidence="6">
    <location>
        <position position="148"/>
    </location>
    <ligand>
        <name>ATP</name>
        <dbReference type="ChEBI" id="CHEBI:30616"/>
    </ligand>
</feature>
<dbReference type="InterPro" id="IPR000980">
    <property type="entry name" value="SH2"/>
</dbReference>
<feature type="domain" description="Protein kinase" evidence="8">
    <location>
        <begin position="115"/>
        <end position="210"/>
    </location>
</feature>
<keyword evidence="3" id="KW-0418">Kinase</keyword>
<dbReference type="PROSITE" id="PS00107">
    <property type="entry name" value="PROTEIN_KINASE_ATP"/>
    <property type="match status" value="1"/>
</dbReference>
<dbReference type="InterPro" id="IPR050198">
    <property type="entry name" value="Non-receptor_tyrosine_kinases"/>
</dbReference>
<dbReference type="InterPro" id="IPR017441">
    <property type="entry name" value="Protein_kinase_ATP_BS"/>
</dbReference>
<reference evidence="9 10" key="1">
    <citation type="submission" date="2024-10" db="EMBL/GenBank/DDBJ databases">
        <authorList>
            <person name="Kim D."/>
        </authorList>
    </citation>
    <scope>NUCLEOTIDE SEQUENCE [LARGE SCALE GENOMIC DNA]</scope>
    <source>
        <strain evidence="9">BH-2024</strain>
    </source>
</reference>
<dbReference type="InterPro" id="IPR036860">
    <property type="entry name" value="SH2_dom_sf"/>
</dbReference>
<keyword evidence="2 6" id="KW-0547">Nucleotide-binding</keyword>
<evidence type="ECO:0000256" key="4">
    <source>
        <dbReference type="ARBA" id="ARBA00022840"/>
    </source>
</evidence>
<evidence type="ECO:0000313" key="10">
    <source>
        <dbReference type="Proteomes" id="UP001620626"/>
    </source>
</evidence>
<dbReference type="InterPro" id="IPR011009">
    <property type="entry name" value="Kinase-like_dom_sf"/>
</dbReference>
<keyword evidence="4 6" id="KW-0067">ATP-binding</keyword>
<dbReference type="SUPFAM" id="SSF55550">
    <property type="entry name" value="SH2 domain"/>
    <property type="match status" value="1"/>
</dbReference>
<dbReference type="InterPro" id="IPR001245">
    <property type="entry name" value="Ser-Thr/Tyr_kinase_cat_dom"/>
</dbReference>
<name>A0ABD2IWI5_9BILA</name>
<protein>
    <recommendedName>
        <fullName evidence="8">Protein kinase domain-containing protein</fullName>
    </recommendedName>
</protein>
<accession>A0ABD2IWI5</accession>
<dbReference type="GO" id="GO:0005524">
    <property type="term" value="F:ATP binding"/>
    <property type="evidence" value="ECO:0007669"/>
    <property type="project" value="UniProtKB-UniRule"/>
</dbReference>
<evidence type="ECO:0000256" key="7">
    <source>
        <dbReference type="SAM" id="Phobius"/>
    </source>
</evidence>
<comment type="caution">
    <text evidence="9">The sequence shown here is derived from an EMBL/GenBank/DDBJ whole genome shotgun (WGS) entry which is preliminary data.</text>
</comment>
<organism evidence="9 10">
    <name type="scientific">Heterodera trifolii</name>
    <dbReference type="NCBI Taxonomy" id="157864"/>
    <lineage>
        <taxon>Eukaryota</taxon>
        <taxon>Metazoa</taxon>
        <taxon>Ecdysozoa</taxon>
        <taxon>Nematoda</taxon>
        <taxon>Chromadorea</taxon>
        <taxon>Rhabditida</taxon>
        <taxon>Tylenchina</taxon>
        <taxon>Tylenchomorpha</taxon>
        <taxon>Tylenchoidea</taxon>
        <taxon>Heteroderidae</taxon>
        <taxon>Heteroderinae</taxon>
        <taxon>Heterodera</taxon>
    </lineage>
</organism>
<evidence type="ECO:0000256" key="6">
    <source>
        <dbReference type="PROSITE-ProRule" id="PRU10141"/>
    </source>
</evidence>
<dbReference type="Pfam" id="PF07714">
    <property type="entry name" value="PK_Tyr_Ser-Thr"/>
    <property type="match status" value="1"/>
</dbReference>
<keyword evidence="7" id="KW-0472">Membrane</keyword>
<evidence type="ECO:0000256" key="2">
    <source>
        <dbReference type="ARBA" id="ARBA00022741"/>
    </source>
</evidence>
<dbReference type="AlphaFoldDB" id="A0ABD2IWI5"/>
<dbReference type="Gene3D" id="3.30.505.10">
    <property type="entry name" value="SH2 domain"/>
    <property type="match status" value="1"/>
</dbReference>
<dbReference type="Pfam" id="PF00017">
    <property type="entry name" value="SH2"/>
    <property type="match status" value="1"/>
</dbReference>
<proteinExistence type="predicted"/>
<evidence type="ECO:0000313" key="9">
    <source>
        <dbReference type="EMBL" id="KAL3081866.1"/>
    </source>
</evidence>
<keyword evidence="10" id="KW-1185">Reference proteome</keyword>
<keyword evidence="7" id="KW-1133">Transmembrane helix</keyword>
<evidence type="ECO:0000256" key="1">
    <source>
        <dbReference type="ARBA" id="ARBA00022679"/>
    </source>
</evidence>
<dbReference type="PANTHER" id="PTHR24418">
    <property type="entry name" value="TYROSINE-PROTEIN KINASE"/>
    <property type="match status" value="1"/>
</dbReference>
<dbReference type="GO" id="GO:0004713">
    <property type="term" value="F:protein tyrosine kinase activity"/>
    <property type="evidence" value="ECO:0007669"/>
    <property type="project" value="UniProtKB-KW"/>
</dbReference>
<dbReference type="Proteomes" id="UP001620626">
    <property type="component" value="Unassembled WGS sequence"/>
</dbReference>
<keyword evidence="5" id="KW-0829">Tyrosine-protein kinase</keyword>
<dbReference type="EMBL" id="JBICBT010001126">
    <property type="protein sequence ID" value="KAL3081866.1"/>
    <property type="molecule type" value="Genomic_DNA"/>
</dbReference>
<dbReference type="Gene3D" id="3.30.200.20">
    <property type="entry name" value="Phosphorylase Kinase, domain 1"/>
    <property type="match status" value="1"/>
</dbReference>
<keyword evidence="1" id="KW-0808">Transferase</keyword>
<dbReference type="PROSITE" id="PS50011">
    <property type="entry name" value="PROTEIN_KINASE_DOM"/>
    <property type="match status" value="1"/>
</dbReference>
<keyword evidence="7" id="KW-0812">Transmembrane</keyword>
<dbReference type="SUPFAM" id="SSF56112">
    <property type="entry name" value="Protein kinase-like (PK-like)"/>
    <property type="match status" value="1"/>
</dbReference>
<dbReference type="InterPro" id="IPR000719">
    <property type="entry name" value="Prot_kinase_dom"/>
</dbReference>
<gene>
    <name evidence="9" type="ORF">niasHT_037044</name>
</gene>